<sequence>MDVICFNCKIQGPTVFITTYLSIISKDFLVKPTNIKYLFLLLYSFKSIKVPKSITSKDFVFNLKQSDLGCLKD</sequence>
<protein>
    <submittedName>
        <fullName evidence="1">Uncharacterized protein</fullName>
    </submittedName>
</protein>
<comment type="caution">
    <text evidence="1">The sequence shown here is derived from an EMBL/GenBank/DDBJ whole genome shotgun (WGS) entry which is preliminary data.</text>
</comment>
<organism evidence="1 2">
    <name type="scientific">Faecalibacterium langellae</name>
    <dbReference type="NCBI Taxonomy" id="3435293"/>
    <lineage>
        <taxon>Bacteria</taxon>
        <taxon>Bacillati</taxon>
        <taxon>Bacillota</taxon>
        <taxon>Clostridia</taxon>
        <taxon>Eubacteriales</taxon>
        <taxon>Oscillospiraceae</taxon>
        <taxon>Faecalibacterium</taxon>
    </lineage>
</organism>
<evidence type="ECO:0000313" key="2">
    <source>
        <dbReference type="Proteomes" id="UP000220959"/>
    </source>
</evidence>
<dbReference type="EMBL" id="NMTR01000041">
    <property type="protein sequence ID" value="PDX60032.1"/>
    <property type="molecule type" value="Genomic_DNA"/>
</dbReference>
<dbReference type="Proteomes" id="UP000220959">
    <property type="component" value="Unassembled WGS sequence"/>
</dbReference>
<proteinExistence type="predicted"/>
<evidence type="ECO:0000313" key="1">
    <source>
        <dbReference type="EMBL" id="PDX60032.1"/>
    </source>
</evidence>
<keyword evidence="2" id="KW-1185">Reference proteome</keyword>
<reference evidence="1 2" key="1">
    <citation type="journal article" date="2017" name="Front. Microbiol.">
        <title>New Insights into the Diversity of the Genus Faecalibacterium.</title>
        <authorList>
            <person name="Benevides L."/>
            <person name="Burman S."/>
            <person name="Martin R."/>
            <person name="Robert V."/>
            <person name="Thomas M."/>
            <person name="Miquel S."/>
            <person name="Chain F."/>
            <person name="Sokol H."/>
            <person name="Bermudez-Humaran L.G."/>
            <person name="Morrison M."/>
            <person name="Langella P."/>
            <person name="Azevedo V.A."/>
            <person name="Chatel J.M."/>
            <person name="Soares S."/>
        </authorList>
    </citation>
    <scope>NUCLEOTIDE SEQUENCE [LARGE SCALE GENOMIC DNA]</scope>
    <source>
        <strain evidence="2">CNCM I-4541</strain>
    </source>
</reference>
<gene>
    <name evidence="1" type="ORF">CGS49_13485</name>
</gene>
<accession>A0ACC9CW47</accession>
<name>A0ACC9CW47_9FIRM</name>